<feature type="domain" description="C2H2-type" evidence="14">
    <location>
        <begin position="253"/>
        <end position="280"/>
    </location>
</feature>
<feature type="domain" description="C2H2-type" evidence="14">
    <location>
        <begin position="281"/>
        <end position="309"/>
    </location>
</feature>
<keyword evidence="7" id="KW-0862">Zinc</keyword>
<dbReference type="AlphaFoldDB" id="A0A8C0F624"/>
<evidence type="ECO:0000259" key="14">
    <source>
        <dbReference type="PROSITE" id="PS50157"/>
    </source>
</evidence>
<dbReference type="PANTHER" id="PTHR24381:SF443">
    <property type="entry name" value="ZINC FINGER PROTEIN CKR1"/>
    <property type="match status" value="1"/>
</dbReference>
<evidence type="ECO:0000256" key="8">
    <source>
        <dbReference type="ARBA" id="ARBA00023015"/>
    </source>
</evidence>
<dbReference type="Gene3D" id="3.30.160.60">
    <property type="entry name" value="Classic Zinc Finger"/>
    <property type="match status" value="8"/>
</dbReference>
<name>A0A8C0F624_BUBBB</name>
<feature type="region of interest" description="Disordered" evidence="13">
    <location>
        <begin position="62"/>
        <end position="195"/>
    </location>
</feature>
<keyword evidence="6 12" id="KW-0863">Zinc-finger</keyword>
<dbReference type="GO" id="GO:0000981">
    <property type="term" value="F:DNA-binding transcription factor activity, RNA polymerase II-specific"/>
    <property type="evidence" value="ECO:0007669"/>
    <property type="project" value="TreeGrafter"/>
</dbReference>
<evidence type="ECO:0000256" key="6">
    <source>
        <dbReference type="ARBA" id="ARBA00022771"/>
    </source>
</evidence>
<keyword evidence="5" id="KW-0677">Repeat</keyword>
<feature type="domain" description="C2H2-type" evidence="14">
    <location>
        <begin position="443"/>
        <end position="470"/>
    </location>
</feature>
<dbReference type="FunFam" id="3.30.160.60:FF:000111">
    <property type="entry name" value="GLI family zinc finger 4"/>
    <property type="match status" value="1"/>
</dbReference>
<evidence type="ECO:0000256" key="11">
    <source>
        <dbReference type="ARBA" id="ARBA00023242"/>
    </source>
</evidence>
<dbReference type="InterPro" id="IPR036236">
    <property type="entry name" value="Znf_C2H2_sf"/>
</dbReference>
<dbReference type="Pfam" id="PF00096">
    <property type="entry name" value="zf-C2H2"/>
    <property type="match status" value="5"/>
</dbReference>
<evidence type="ECO:0000313" key="16">
    <source>
        <dbReference type="Proteomes" id="UP000694567"/>
    </source>
</evidence>
<keyword evidence="16" id="KW-1185">Reference proteome</keyword>
<dbReference type="FunFam" id="3.30.160.60:FF:000045">
    <property type="entry name" value="ZFP69 zinc finger protein B"/>
    <property type="match status" value="1"/>
</dbReference>
<keyword evidence="4" id="KW-0479">Metal-binding</keyword>
<comment type="subcellular location">
    <subcellularLocation>
        <location evidence="2">Nucleus</location>
    </subcellularLocation>
</comment>
<feature type="domain" description="C2H2-type" evidence="14">
    <location>
        <begin position="471"/>
        <end position="499"/>
    </location>
</feature>
<dbReference type="PANTHER" id="PTHR24381">
    <property type="entry name" value="ZINC FINGER PROTEIN"/>
    <property type="match status" value="1"/>
</dbReference>
<dbReference type="FunFam" id="3.30.160.60:FF:000744">
    <property type="entry name" value="zinc finger E-box-binding homeobox 1"/>
    <property type="match status" value="1"/>
</dbReference>
<evidence type="ECO:0000256" key="10">
    <source>
        <dbReference type="ARBA" id="ARBA00023163"/>
    </source>
</evidence>
<feature type="domain" description="C2H2-type" evidence="14">
    <location>
        <begin position="197"/>
        <end position="224"/>
    </location>
</feature>
<feature type="compositionally biased region" description="Basic and acidic residues" evidence="13">
    <location>
        <begin position="151"/>
        <end position="165"/>
    </location>
</feature>
<feature type="region of interest" description="Disordered" evidence="13">
    <location>
        <begin position="335"/>
        <end position="383"/>
    </location>
</feature>
<evidence type="ECO:0000256" key="2">
    <source>
        <dbReference type="ARBA" id="ARBA00004123"/>
    </source>
</evidence>
<dbReference type="FunFam" id="3.30.160.60:FF:000624">
    <property type="entry name" value="zinc finger protein 697"/>
    <property type="match status" value="1"/>
</dbReference>
<dbReference type="SUPFAM" id="SSF57667">
    <property type="entry name" value="beta-beta-alpha zinc fingers"/>
    <property type="match status" value="4"/>
</dbReference>
<feature type="domain" description="C2H2-type" evidence="14">
    <location>
        <begin position="388"/>
        <end position="415"/>
    </location>
</feature>
<accession>A0A8C0F624</accession>
<proteinExistence type="inferred from homology"/>
<keyword evidence="10" id="KW-0804">Transcription</keyword>
<dbReference type="GO" id="GO:0000977">
    <property type="term" value="F:RNA polymerase II transcription regulatory region sequence-specific DNA binding"/>
    <property type="evidence" value="ECO:0007669"/>
    <property type="project" value="TreeGrafter"/>
</dbReference>
<feature type="compositionally biased region" description="Basic and acidic residues" evidence="13">
    <location>
        <begin position="124"/>
        <end position="135"/>
    </location>
</feature>
<dbReference type="PROSITE" id="PS50157">
    <property type="entry name" value="ZINC_FINGER_C2H2_2"/>
    <property type="match status" value="7"/>
</dbReference>
<feature type="domain" description="C2H2-type" evidence="14">
    <location>
        <begin position="225"/>
        <end position="252"/>
    </location>
</feature>
<dbReference type="FunFam" id="3.30.160.60:FF:000015">
    <property type="entry name" value="Zinc finger protein 569"/>
    <property type="match status" value="1"/>
</dbReference>
<keyword evidence="9" id="KW-0238">DNA-binding</keyword>
<organism evidence="15 16">
    <name type="scientific">Bubo bubo</name>
    <name type="common">Eurasian eagle-owl</name>
    <name type="synonym">Strix bubo</name>
    <dbReference type="NCBI Taxonomy" id="30461"/>
    <lineage>
        <taxon>Eukaryota</taxon>
        <taxon>Metazoa</taxon>
        <taxon>Chordata</taxon>
        <taxon>Craniata</taxon>
        <taxon>Vertebrata</taxon>
        <taxon>Euteleostomi</taxon>
        <taxon>Archelosauria</taxon>
        <taxon>Archosauria</taxon>
        <taxon>Dinosauria</taxon>
        <taxon>Saurischia</taxon>
        <taxon>Theropoda</taxon>
        <taxon>Coelurosauria</taxon>
        <taxon>Aves</taxon>
        <taxon>Neognathae</taxon>
        <taxon>Neoaves</taxon>
        <taxon>Telluraves</taxon>
        <taxon>Strigiformes</taxon>
        <taxon>Strigidae</taxon>
        <taxon>Bubo</taxon>
    </lineage>
</organism>
<dbReference type="Proteomes" id="UP000694567">
    <property type="component" value="Unplaced"/>
</dbReference>
<sequence>MEEEEVEGWSRSNYGGVGGMKMSTSKERTHGHRHTDHGHLYNFPISLYNCEPWAGYRQEPLGGTHVGGRSWRTVSRGREPTAEQGRSVRSPPAEGEAGREGLGGAQVPSGIKAQHGANGQGHAGCEKEEKGREGADPQLSPFGLPTGAGTDKQKEEQCQPREEQRGMLQGPEEEPQSPTVDVEHDGQRQPDDTQKEYRCGPCGKVFTCVRYLKRHRRIHAGEKPYKCQDCGKRFRRRCHVLCHQTTHTKEKPFACTMCGKRFSFKANLITHRHIHTGERKHTCSDCGKSFWRKSHLLRHQESFHNGESSVEASSCISLCSAIKCREGGLGAERSWRTVSRGREPTPEQGRSVRSPPPEEEGAREGLFGAQVPSGLKAQHGSNSREKEYKCEQCGKVFTWRSNLSHHRQIHTGVGPYKCRDCGKKLWDSWKLVCRRRTHIKKPFVCTICGKCFSFISHLSRHQLIHTGDRPYTCSDCGKSFRQHCHLLRHHLAIHNCESSGGGIGRNPISHRVFLFSSSFPFPGSPPAGGSSQQPNPAPS</sequence>
<feature type="compositionally biased region" description="Basic and acidic residues" evidence="13">
    <location>
        <begin position="181"/>
        <end position="195"/>
    </location>
</feature>
<comment type="similarity">
    <text evidence="3">Belongs to the krueppel C2H2-type zinc-finger protein family.</text>
</comment>
<keyword evidence="8" id="KW-0805">Transcription regulation</keyword>
<dbReference type="FunFam" id="3.30.160.60:FF:000739">
    <property type="entry name" value="Zgc:171418 protein"/>
    <property type="match status" value="1"/>
</dbReference>
<dbReference type="InterPro" id="IPR013087">
    <property type="entry name" value="Znf_C2H2_type"/>
</dbReference>
<evidence type="ECO:0000256" key="5">
    <source>
        <dbReference type="ARBA" id="ARBA00022737"/>
    </source>
</evidence>
<evidence type="ECO:0000256" key="4">
    <source>
        <dbReference type="ARBA" id="ARBA00022723"/>
    </source>
</evidence>
<evidence type="ECO:0000256" key="1">
    <source>
        <dbReference type="ARBA" id="ARBA00003767"/>
    </source>
</evidence>
<evidence type="ECO:0000256" key="3">
    <source>
        <dbReference type="ARBA" id="ARBA00006991"/>
    </source>
</evidence>
<dbReference type="FunFam" id="3.30.160.60:FF:000295">
    <property type="entry name" value="zinc finger protein 19"/>
    <property type="match status" value="1"/>
</dbReference>
<dbReference type="GO" id="GO:0008270">
    <property type="term" value="F:zinc ion binding"/>
    <property type="evidence" value="ECO:0007669"/>
    <property type="project" value="UniProtKB-KW"/>
</dbReference>
<evidence type="ECO:0000256" key="7">
    <source>
        <dbReference type="ARBA" id="ARBA00022833"/>
    </source>
</evidence>
<dbReference type="SMART" id="SM00355">
    <property type="entry name" value="ZnF_C2H2"/>
    <property type="match status" value="8"/>
</dbReference>
<reference evidence="15" key="2">
    <citation type="submission" date="2025-09" db="UniProtKB">
        <authorList>
            <consortium name="Ensembl"/>
        </authorList>
    </citation>
    <scope>IDENTIFICATION</scope>
</reference>
<evidence type="ECO:0000256" key="13">
    <source>
        <dbReference type="SAM" id="MobiDB-lite"/>
    </source>
</evidence>
<reference evidence="15" key="1">
    <citation type="submission" date="2025-08" db="UniProtKB">
        <authorList>
            <consortium name="Ensembl"/>
        </authorList>
    </citation>
    <scope>IDENTIFICATION</scope>
</reference>
<dbReference type="GO" id="GO:0005634">
    <property type="term" value="C:nucleus"/>
    <property type="evidence" value="ECO:0007669"/>
    <property type="project" value="UniProtKB-SubCell"/>
</dbReference>
<protein>
    <recommendedName>
        <fullName evidence="14">C2H2-type domain-containing protein</fullName>
    </recommendedName>
</protein>
<evidence type="ECO:0000256" key="9">
    <source>
        <dbReference type="ARBA" id="ARBA00023125"/>
    </source>
</evidence>
<evidence type="ECO:0000313" key="15">
    <source>
        <dbReference type="Ensembl" id="ENSBOBP00000014888.1"/>
    </source>
</evidence>
<feature type="region of interest" description="Disordered" evidence="13">
    <location>
        <begin position="1"/>
        <end position="37"/>
    </location>
</feature>
<evidence type="ECO:0000256" key="12">
    <source>
        <dbReference type="PROSITE-ProRule" id="PRU00042"/>
    </source>
</evidence>
<dbReference type="Ensembl" id="ENSBOBT00000015228.1">
    <property type="protein sequence ID" value="ENSBOBP00000014888.1"/>
    <property type="gene ID" value="ENSBOBG00000009350.1"/>
</dbReference>
<keyword evidence="11" id="KW-0539">Nucleus</keyword>
<comment type="function">
    <text evidence="1">May be involved in transcriptional regulation.</text>
</comment>
<dbReference type="PROSITE" id="PS00028">
    <property type="entry name" value="ZINC_FINGER_C2H2_1"/>
    <property type="match status" value="7"/>
</dbReference>